<proteinExistence type="predicted"/>
<reference evidence="1" key="1">
    <citation type="journal article" date="2015" name="Nature">
        <title>Complex archaea that bridge the gap between prokaryotes and eukaryotes.</title>
        <authorList>
            <person name="Spang A."/>
            <person name="Saw J.H."/>
            <person name="Jorgensen S.L."/>
            <person name="Zaremba-Niedzwiedzka K."/>
            <person name="Martijn J."/>
            <person name="Lind A.E."/>
            <person name="van Eijk R."/>
            <person name="Schleper C."/>
            <person name="Guy L."/>
            <person name="Ettema T.J."/>
        </authorList>
    </citation>
    <scope>NUCLEOTIDE SEQUENCE</scope>
</reference>
<sequence length="45" mass="5443">MNGKFIENNMFSGEVFKEEMELIRGVTLYIFPINRKEKKWARKGY</sequence>
<gene>
    <name evidence="1" type="ORF">LCGC14_0500630</name>
</gene>
<protein>
    <submittedName>
        <fullName evidence="1">Uncharacterized protein</fullName>
    </submittedName>
</protein>
<evidence type="ECO:0000313" key="1">
    <source>
        <dbReference type="EMBL" id="KKN63539.1"/>
    </source>
</evidence>
<dbReference type="AlphaFoldDB" id="A0A0F9S915"/>
<organism evidence="1">
    <name type="scientific">marine sediment metagenome</name>
    <dbReference type="NCBI Taxonomy" id="412755"/>
    <lineage>
        <taxon>unclassified sequences</taxon>
        <taxon>metagenomes</taxon>
        <taxon>ecological metagenomes</taxon>
    </lineage>
</organism>
<comment type="caution">
    <text evidence="1">The sequence shown here is derived from an EMBL/GenBank/DDBJ whole genome shotgun (WGS) entry which is preliminary data.</text>
</comment>
<accession>A0A0F9S915</accession>
<name>A0A0F9S915_9ZZZZ</name>
<dbReference type="EMBL" id="LAZR01000586">
    <property type="protein sequence ID" value="KKN63539.1"/>
    <property type="molecule type" value="Genomic_DNA"/>
</dbReference>